<evidence type="ECO:0000313" key="9">
    <source>
        <dbReference type="EMBL" id="VVT54634.1"/>
    </source>
</evidence>
<dbReference type="GO" id="GO:0004252">
    <property type="term" value="F:serine-type endopeptidase activity"/>
    <property type="evidence" value="ECO:0007669"/>
    <property type="project" value="UniProtKB-UniRule"/>
</dbReference>
<dbReference type="GeneID" id="43582989"/>
<reference evidence="9 10" key="1">
    <citation type="submission" date="2019-09" db="EMBL/GenBank/DDBJ databases">
        <authorList>
            <person name="Brejova B."/>
        </authorList>
    </citation>
    <scope>NUCLEOTIDE SEQUENCE [LARGE SCALE GENOMIC DNA]</scope>
</reference>
<evidence type="ECO:0000256" key="2">
    <source>
        <dbReference type="ARBA" id="ARBA00022670"/>
    </source>
</evidence>
<sequence length="384" mass="41454">MKFFKKSYIGVIFCLLATVDANIIVKLSSSSTIGSFFHRYPQIMRHVGQVYSFGDFIGFSGNFNLNVIRALQHNPFVKSIVPDTQVMTTEEMELRDKFTYEYFGIPKELVDVYVVDTGVRKDHPQLEGRVTFQKDFTGEGIGDTNGHGTHVAGLVGSHRYGVFKQARFIDLKVLQGTGVGNLSTVIAGIDYAVNHRMGTRHKAVANLSVGATYNVVLNDAVNAAVESGLLVVVAAGNANSAACNYSPASASRVVTVGAVDDRYDAVASFSNWGRCVDIFASGVYVVSLSPHQESPTMALSGTSMSAPIVAGIMAQFMAQGDGPEEAIERLLSRGTHGAIPRSSLFLRPRTINLLAYNREPDEEVGGGAGEDEEGEDDGDDEDYE</sequence>
<dbReference type="GO" id="GO:0006508">
    <property type="term" value="P:proteolysis"/>
    <property type="evidence" value="ECO:0007669"/>
    <property type="project" value="UniProtKB-KW"/>
</dbReference>
<dbReference type="InterPro" id="IPR022398">
    <property type="entry name" value="Peptidase_S8_His-AS"/>
</dbReference>
<dbReference type="CDD" id="cd04077">
    <property type="entry name" value="Peptidases_S8_PCSK9_ProteinaseK_like"/>
    <property type="match status" value="1"/>
</dbReference>
<feature type="active site" description="Charge relay system" evidence="5">
    <location>
        <position position="116"/>
    </location>
</feature>
<dbReference type="PANTHER" id="PTHR43806">
    <property type="entry name" value="PEPTIDASE S8"/>
    <property type="match status" value="1"/>
</dbReference>
<dbReference type="InterPro" id="IPR036852">
    <property type="entry name" value="Peptidase_S8/S53_dom_sf"/>
</dbReference>
<proteinExistence type="inferred from homology"/>
<dbReference type="SUPFAM" id="SSF52743">
    <property type="entry name" value="Subtilisin-like"/>
    <property type="match status" value="1"/>
</dbReference>
<dbReference type="InterPro" id="IPR034193">
    <property type="entry name" value="PCSK9_ProteinaseK-like"/>
</dbReference>
<comment type="similarity">
    <text evidence="1 5 6">Belongs to the peptidase S8 family.</text>
</comment>
<feature type="region of interest" description="Disordered" evidence="7">
    <location>
        <begin position="356"/>
        <end position="384"/>
    </location>
</feature>
<dbReference type="PROSITE" id="PS51892">
    <property type="entry name" value="SUBTILASE"/>
    <property type="match status" value="1"/>
</dbReference>
<feature type="active site" description="Charge relay system" evidence="5">
    <location>
        <position position="303"/>
    </location>
</feature>
<gene>
    <name evidence="9" type="ORF">SAPINGB_P004174</name>
</gene>
<protein>
    <recommendedName>
        <fullName evidence="8">Peptidase S8/S53 domain-containing protein</fullName>
    </recommendedName>
</protein>
<evidence type="ECO:0000313" key="10">
    <source>
        <dbReference type="Proteomes" id="UP000398389"/>
    </source>
</evidence>
<dbReference type="PROSITE" id="PS00137">
    <property type="entry name" value="SUBTILASE_HIS"/>
    <property type="match status" value="1"/>
</dbReference>
<dbReference type="RefSeq" id="XP_031854780.1">
    <property type="nucleotide sequence ID" value="XM_031998889.1"/>
</dbReference>
<evidence type="ECO:0000256" key="4">
    <source>
        <dbReference type="ARBA" id="ARBA00022825"/>
    </source>
</evidence>
<feature type="compositionally biased region" description="Acidic residues" evidence="7">
    <location>
        <begin position="360"/>
        <end position="384"/>
    </location>
</feature>
<evidence type="ECO:0000256" key="3">
    <source>
        <dbReference type="ARBA" id="ARBA00022801"/>
    </source>
</evidence>
<dbReference type="FunFam" id="3.40.50.200:FF:000007">
    <property type="entry name" value="Subtilisin-like serine protease"/>
    <property type="match status" value="1"/>
</dbReference>
<feature type="active site" description="Charge relay system" evidence="5">
    <location>
        <position position="147"/>
    </location>
</feature>
<organism evidence="9 10">
    <name type="scientific">Magnusiomyces paraingens</name>
    <dbReference type="NCBI Taxonomy" id="2606893"/>
    <lineage>
        <taxon>Eukaryota</taxon>
        <taxon>Fungi</taxon>
        <taxon>Dikarya</taxon>
        <taxon>Ascomycota</taxon>
        <taxon>Saccharomycotina</taxon>
        <taxon>Dipodascomycetes</taxon>
        <taxon>Dipodascales</taxon>
        <taxon>Dipodascaceae</taxon>
        <taxon>Magnusiomyces</taxon>
    </lineage>
</organism>
<dbReference type="PANTHER" id="PTHR43806:SF13">
    <property type="entry name" value="SUBTILASE-TYPE PROTEINASE RRT12"/>
    <property type="match status" value="1"/>
</dbReference>
<dbReference type="InterPro" id="IPR023828">
    <property type="entry name" value="Peptidase_S8_Ser-AS"/>
</dbReference>
<dbReference type="Pfam" id="PF00082">
    <property type="entry name" value="Peptidase_S8"/>
    <property type="match status" value="1"/>
</dbReference>
<evidence type="ECO:0000256" key="7">
    <source>
        <dbReference type="SAM" id="MobiDB-lite"/>
    </source>
</evidence>
<name>A0A5E8BV94_9ASCO</name>
<accession>A0A5E8BV94</accession>
<dbReference type="AlphaFoldDB" id="A0A5E8BV94"/>
<dbReference type="Gene3D" id="3.40.50.200">
    <property type="entry name" value="Peptidase S8/S53 domain"/>
    <property type="match status" value="1"/>
</dbReference>
<dbReference type="InterPro" id="IPR050131">
    <property type="entry name" value="Peptidase_S8_subtilisin-like"/>
</dbReference>
<evidence type="ECO:0000259" key="8">
    <source>
        <dbReference type="Pfam" id="PF00082"/>
    </source>
</evidence>
<dbReference type="InterPro" id="IPR015500">
    <property type="entry name" value="Peptidase_S8_subtilisin-rel"/>
</dbReference>
<keyword evidence="3 5" id="KW-0378">Hydrolase</keyword>
<evidence type="ECO:0000256" key="1">
    <source>
        <dbReference type="ARBA" id="ARBA00011073"/>
    </source>
</evidence>
<evidence type="ECO:0000256" key="5">
    <source>
        <dbReference type="PROSITE-ProRule" id="PRU01240"/>
    </source>
</evidence>
<dbReference type="PROSITE" id="PS00138">
    <property type="entry name" value="SUBTILASE_SER"/>
    <property type="match status" value="1"/>
</dbReference>
<evidence type="ECO:0000256" key="6">
    <source>
        <dbReference type="RuleBase" id="RU003355"/>
    </source>
</evidence>
<dbReference type="InterPro" id="IPR023827">
    <property type="entry name" value="Peptidase_S8_Asp-AS"/>
</dbReference>
<keyword evidence="2 5" id="KW-0645">Protease</keyword>
<dbReference type="PRINTS" id="PR00723">
    <property type="entry name" value="SUBTILISIN"/>
</dbReference>
<keyword evidence="4 5" id="KW-0720">Serine protease</keyword>
<dbReference type="InterPro" id="IPR000209">
    <property type="entry name" value="Peptidase_S8/S53_dom"/>
</dbReference>
<dbReference type="Proteomes" id="UP000398389">
    <property type="component" value="Unassembled WGS sequence"/>
</dbReference>
<dbReference type="PROSITE" id="PS00136">
    <property type="entry name" value="SUBTILASE_ASP"/>
    <property type="match status" value="1"/>
</dbReference>
<keyword evidence="10" id="KW-1185">Reference proteome</keyword>
<dbReference type="EMBL" id="CABVLU010000003">
    <property type="protein sequence ID" value="VVT54634.1"/>
    <property type="molecule type" value="Genomic_DNA"/>
</dbReference>
<dbReference type="OrthoDB" id="206201at2759"/>
<feature type="domain" description="Peptidase S8/S53" evidence="8">
    <location>
        <begin position="112"/>
        <end position="318"/>
    </location>
</feature>